<evidence type="ECO:0000313" key="2">
    <source>
        <dbReference type="Proteomes" id="UP001152622"/>
    </source>
</evidence>
<reference evidence="1" key="1">
    <citation type="journal article" date="2023" name="Science">
        <title>Genome structures resolve the early diversification of teleost fishes.</title>
        <authorList>
            <person name="Parey E."/>
            <person name="Louis A."/>
            <person name="Montfort J."/>
            <person name="Bouchez O."/>
            <person name="Roques C."/>
            <person name="Iampietro C."/>
            <person name="Lluch J."/>
            <person name="Castinel A."/>
            <person name="Donnadieu C."/>
            <person name="Desvignes T."/>
            <person name="Floi Bucao C."/>
            <person name="Jouanno E."/>
            <person name="Wen M."/>
            <person name="Mejri S."/>
            <person name="Dirks R."/>
            <person name="Jansen H."/>
            <person name="Henkel C."/>
            <person name="Chen W.J."/>
            <person name="Zahm M."/>
            <person name="Cabau C."/>
            <person name="Klopp C."/>
            <person name="Thompson A.W."/>
            <person name="Robinson-Rechavi M."/>
            <person name="Braasch I."/>
            <person name="Lecointre G."/>
            <person name="Bobe J."/>
            <person name="Postlethwait J.H."/>
            <person name="Berthelot C."/>
            <person name="Roest Crollius H."/>
            <person name="Guiguen Y."/>
        </authorList>
    </citation>
    <scope>NUCLEOTIDE SEQUENCE</scope>
    <source>
        <strain evidence="1">WJC10195</strain>
    </source>
</reference>
<name>A0A9Q1FRY7_SYNKA</name>
<dbReference type="AlphaFoldDB" id="A0A9Q1FRY7"/>
<dbReference type="PANTHER" id="PTHR47510">
    <property type="entry name" value="REVERSE TRANSCRIPTASE DOMAIN-CONTAINING PROTEIN"/>
    <property type="match status" value="1"/>
</dbReference>
<protein>
    <submittedName>
        <fullName evidence="1">Uncharacterized protein</fullName>
    </submittedName>
</protein>
<dbReference type="Proteomes" id="UP001152622">
    <property type="component" value="Chromosome 4"/>
</dbReference>
<dbReference type="EMBL" id="JAINUF010000004">
    <property type="protein sequence ID" value="KAJ8365096.1"/>
    <property type="molecule type" value="Genomic_DNA"/>
</dbReference>
<gene>
    <name evidence="1" type="ORF">SKAU_G00139270</name>
</gene>
<accession>A0A9Q1FRY7</accession>
<sequence length="241" mass="27087">MRVTLHDELWCRFTNTTVEQLQKDNTDINALTEEVIGIIGKATEENVAIQTIKTYPNQKPWINNKTRDALKKRTAAYKLGLESGNMEDYKAAAYNARRTVKEAKKEYGEKMEQKFKQGDLRSVWQGLNTMTDYKGSPSSSGGVNAALVNSLNNFYARFETNDSRTAVAPETGENGREERALTLSEHDVRRVLKQVNIRKAAGPDATFDSNTIVKFADDTAVIGLITNNDERAYLEEVGNRQ</sequence>
<keyword evidence="2" id="KW-1185">Reference proteome</keyword>
<organism evidence="1 2">
    <name type="scientific">Synaphobranchus kaupii</name>
    <name type="common">Kaup's arrowtooth eel</name>
    <dbReference type="NCBI Taxonomy" id="118154"/>
    <lineage>
        <taxon>Eukaryota</taxon>
        <taxon>Metazoa</taxon>
        <taxon>Chordata</taxon>
        <taxon>Craniata</taxon>
        <taxon>Vertebrata</taxon>
        <taxon>Euteleostomi</taxon>
        <taxon>Actinopterygii</taxon>
        <taxon>Neopterygii</taxon>
        <taxon>Teleostei</taxon>
        <taxon>Anguilliformes</taxon>
        <taxon>Synaphobranchidae</taxon>
        <taxon>Synaphobranchus</taxon>
    </lineage>
</organism>
<comment type="caution">
    <text evidence="1">The sequence shown here is derived from an EMBL/GenBank/DDBJ whole genome shotgun (WGS) entry which is preliminary data.</text>
</comment>
<proteinExistence type="predicted"/>
<dbReference type="OrthoDB" id="10037236at2759"/>
<dbReference type="PANTHER" id="PTHR47510:SF3">
    <property type="entry name" value="ENDO_EXONUCLEASE_PHOSPHATASE DOMAIN-CONTAINING PROTEIN"/>
    <property type="match status" value="1"/>
</dbReference>
<evidence type="ECO:0000313" key="1">
    <source>
        <dbReference type="EMBL" id="KAJ8365096.1"/>
    </source>
</evidence>